<keyword evidence="2" id="KW-1185">Reference proteome</keyword>
<dbReference type="Proteomes" id="UP001356427">
    <property type="component" value="Unassembled WGS sequence"/>
</dbReference>
<evidence type="ECO:0000313" key="1">
    <source>
        <dbReference type="EMBL" id="KAK6318488.1"/>
    </source>
</evidence>
<dbReference type="AlphaFoldDB" id="A0AAN8LW99"/>
<comment type="caution">
    <text evidence="1">The sequence shown here is derived from an EMBL/GenBank/DDBJ whole genome shotgun (WGS) entry which is preliminary data.</text>
</comment>
<proteinExistence type="predicted"/>
<name>A0AAN8LW99_9TELE</name>
<accession>A0AAN8LW99</accession>
<reference evidence="1 2" key="1">
    <citation type="submission" date="2021-04" db="EMBL/GenBank/DDBJ databases">
        <authorList>
            <person name="De Guttry C."/>
            <person name="Zahm M."/>
            <person name="Klopp C."/>
            <person name="Cabau C."/>
            <person name="Louis A."/>
            <person name="Berthelot C."/>
            <person name="Parey E."/>
            <person name="Roest Crollius H."/>
            <person name="Montfort J."/>
            <person name="Robinson-Rechavi M."/>
            <person name="Bucao C."/>
            <person name="Bouchez O."/>
            <person name="Gislard M."/>
            <person name="Lluch J."/>
            <person name="Milhes M."/>
            <person name="Lampietro C."/>
            <person name="Lopez Roques C."/>
            <person name="Donnadieu C."/>
            <person name="Braasch I."/>
            <person name="Desvignes T."/>
            <person name="Postlethwait J."/>
            <person name="Bobe J."/>
            <person name="Wedekind C."/>
            <person name="Guiguen Y."/>
        </authorList>
    </citation>
    <scope>NUCLEOTIDE SEQUENCE [LARGE SCALE GENOMIC DNA]</scope>
    <source>
        <strain evidence="1">Cs_M1</strain>
        <tissue evidence="1">Blood</tissue>
    </source>
</reference>
<organism evidence="1 2">
    <name type="scientific">Coregonus suidteri</name>
    <dbReference type="NCBI Taxonomy" id="861788"/>
    <lineage>
        <taxon>Eukaryota</taxon>
        <taxon>Metazoa</taxon>
        <taxon>Chordata</taxon>
        <taxon>Craniata</taxon>
        <taxon>Vertebrata</taxon>
        <taxon>Euteleostomi</taxon>
        <taxon>Actinopterygii</taxon>
        <taxon>Neopterygii</taxon>
        <taxon>Teleostei</taxon>
        <taxon>Protacanthopterygii</taxon>
        <taxon>Salmoniformes</taxon>
        <taxon>Salmonidae</taxon>
        <taxon>Coregoninae</taxon>
        <taxon>Coregonus</taxon>
    </lineage>
</organism>
<evidence type="ECO:0000313" key="2">
    <source>
        <dbReference type="Proteomes" id="UP001356427"/>
    </source>
</evidence>
<gene>
    <name evidence="1" type="ORF">J4Q44_G00117790</name>
</gene>
<dbReference type="EMBL" id="JAGTTL010000009">
    <property type="protein sequence ID" value="KAK6318488.1"/>
    <property type="molecule type" value="Genomic_DNA"/>
</dbReference>
<protein>
    <submittedName>
        <fullName evidence="1">Uncharacterized protein</fullName>
    </submittedName>
</protein>
<sequence>MLAEVERRCRGEDIILLFRQSLKDNTEEAHRGLETTAVILLLPYLFRDKISPLPTPLQHIGGNPFPHEI</sequence>